<name>A0A835RK10_VANPL</name>
<evidence type="ECO:0000313" key="2">
    <source>
        <dbReference type="Proteomes" id="UP000639772"/>
    </source>
</evidence>
<evidence type="ECO:0000313" key="1">
    <source>
        <dbReference type="EMBL" id="KAG0493551.1"/>
    </source>
</evidence>
<dbReference type="AlphaFoldDB" id="A0A835RK10"/>
<dbReference type="Proteomes" id="UP000639772">
    <property type="component" value="Unassembled WGS sequence"/>
</dbReference>
<reference evidence="1 2" key="1">
    <citation type="journal article" date="2020" name="Nat. Food">
        <title>A phased Vanilla planifolia genome enables genetic improvement of flavour and production.</title>
        <authorList>
            <person name="Hasing T."/>
            <person name="Tang H."/>
            <person name="Brym M."/>
            <person name="Khazi F."/>
            <person name="Huang T."/>
            <person name="Chambers A.H."/>
        </authorList>
    </citation>
    <scope>NUCLEOTIDE SEQUENCE [LARGE SCALE GENOMIC DNA]</scope>
    <source>
        <tissue evidence="1">Leaf</tissue>
    </source>
</reference>
<protein>
    <submittedName>
        <fullName evidence="1">Uncharacterized protein</fullName>
    </submittedName>
</protein>
<comment type="caution">
    <text evidence="1">The sequence shown here is derived from an EMBL/GenBank/DDBJ whole genome shotgun (WGS) entry which is preliminary data.</text>
</comment>
<organism evidence="1 2">
    <name type="scientific">Vanilla planifolia</name>
    <name type="common">Vanilla</name>
    <dbReference type="NCBI Taxonomy" id="51239"/>
    <lineage>
        <taxon>Eukaryota</taxon>
        <taxon>Viridiplantae</taxon>
        <taxon>Streptophyta</taxon>
        <taxon>Embryophyta</taxon>
        <taxon>Tracheophyta</taxon>
        <taxon>Spermatophyta</taxon>
        <taxon>Magnoliopsida</taxon>
        <taxon>Liliopsida</taxon>
        <taxon>Asparagales</taxon>
        <taxon>Orchidaceae</taxon>
        <taxon>Vanilloideae</taxon>
        <taxon>Vanilleae</taxon>
        <taxon>Vanilla</taxon>
    </lineage>
</organism>
<dbReference type="EMBL" id="JADCNM010000002">
    <property type="protein sequence ID" value="KAG0493551.1"/>
    <property type="molecule type" value="Genomic_DNA"/>
</dbReference>
<proteinExistence type="predicted"/>
<gene>
    <name evidence="1" type="ORF">HPP92_004545</name>
</gene>
<sequence length="54" mass="6125">MQWHQRRVKRRGVLPEVKGQTSEVDVWLTIGCPVAVVSWNGIDGFRGEQAKTFA</sequence>
<accession>A0A835RK10</accession>